<proteinExistence type="predicted"/>
<evidence type="ECO:0000313" key="3">
    <source>
        <dbReference type="Proteomes" id="UP000030752"/>
    </source>
</evidence>
<dbReference type="OrthoDB" id="20018at2759"/>
<feature type="region of interest" description="Disordered" evidence="1">
    <location>
        <begin position="135"/>
        <end position="170"/>
    </location>
</feature>
<keyword evidence="3" id="KW-1185">Reference proteome</keyword>
<name>W2SDE1_CYPE1</name>
<gene>
    <name evidence="2" type="ORF">HMPREF1541_00080</name>
</gene>
<feature type="region of interest" description="Disordered" evidence="1">
    <location>
        <begin position="69"/>
        <end position="95"/>
    </location>
</feature>
<feature type="compositionally biased region" description="Polar residues" evidence="1">
    <location>
        <begin position="14"/>
        <end position="37"/>
    </location>
</feature>
<accession>W2SDE1</accession>
<dbReference type="VEuPathDB" id="FungiDB:HMPREF1541_00080"/>
<dbReference type="Gene3D" id="1.10.287.40">
    <property type="entry name" value="Serine-tRNA synthetase, tRNA binding domain"/>
    <property type="match status" value="1"/>
</dbReference>
<sequence>MSSLFSVFTTSSTPANNTAQTSHSQASRSPPTPSQRTAEARAAFDASLASTGAAALDNELHSRAKNIHDNAAHLDEQDRRVQKETKTLHGEGDALEKALGKAERALGGESADGFEDEIRRIEAELDLLDDVLDEVEGKRVDTDAGELHEGGGKKADRSEDSKDGGKVVVT</sequence>
<dbReference type="GO" id="GO:0000166">
    <property type="term" value="F:nucleotide binding"/>
    <property type="evidence" value="ECO:0007669"/>
    <property type="project" value="InterPro"/>
</dbReference>
<dbReference type="SUPFAM" id="SSF46589">
    <property type="entry name" value="tRNA-binding arm"/>
    <property type="match status" value="1"/>
</dbReference>
<dbReference type="AlphaFoldDB" id="W2SDE1"/>
<feature type="compositionally biased region" description="Low complexity" evidence="1">
    <location>
        <begin position="1"/>
        <end position="13"/>
    </location>
</feature>
<dbReference type="EMBL" id="KB822711">
    <property type="protein sequence ID" value="ETN45899.1"/>
    <property type="molecule type" value="Genomic_DNA"/>
</dbReference>
<organism evidence="2 3">
    <name type="scientific">Cyphellophora europaea (strain CBS 101466)</name>
    <name type="common">Phialophora europaea</name>
    <dbReference type="NCBI Taxonomy" id="1220924"/>
    <lineage>
        <taxon>Eukaryota</taxon>
        <taxon>Fungi</taxon>
        <taxon>Dikarya</taxon>
        <taxon>Ascomycota</taxon>
        <taxon>Pezizomycotina</taxon>
        <taxon>Eurotiomycetes</taxon>
        <taxon>Chaetothyriomycetidae</taxon>
        <taxon>Chaetothyriales</taxon>
        <taxon>Cyphellophoraceae</taxon>
        <taxon>Cyphellophora</taxon>
    </lineage>
</organism>
<evidence type="ECO:0000313" key="2">
    <source>
        <dbReference type="EMBL" id="ETN45899.1"/>
    </source>
</evidence>
<dbReference type="HOGENOM" id="CLU_1570585_0_0_1"/>
<dbReference type="InterPro" id="IPR010978">
    <property type="entry name" value="tRNA-bd_arm"/>
</dbReference>
<dbReference type="InParanoid" id="W2SDE1"/>
<protein>
    <recommendedName>
        <fullName evidence="4">Biogenesis of lysosome-related organelles complex 1 subunit 1</fullName>
    </recommendedName>
</protein>
<dbReference type="GeneID" id="19967419"/>
<dbReference type="STRING" id="1220924.W2SDE1"/>
<evidence type="ECO:0008006" key="4">
    <source>
        <dbReference type="Google" id="ProtNLM"/>
    </source>
</evidence>
<reference evidence="2 3" key="1">
    <citation type="submission" date="2013-03" db="EMBL/GenBank/DDBJ databases">
        <title>The Genome Sequence of Phialophora europaea CBS 101466.</title>
        <authorList>
            <consortium name="The Broad Institute Genomics Platform"/>
            <person name="Cuomo C."/>
            <person name="de Hoog S."/>
            <person name="Gorbushina A."/>
            <person name="Walker B."/>
            <person name="Young S.K."/>
            <person name="Zeng Q."/>
            <person name="Gargeya S."/>
            <person name="Fitzgerald M."/>
            <person name="Haas B."/>
            <person name="Abouelleil A."/>
            <person name="Allen A.W."/>
            <person name="Alvarado L."/>
            <person name="Arachchi H.M."/>
            <person name="Berlin A.M."/>
            <person name="Chapman S.B."/>
            <person name="Gainer-Dewar J."/>
            <person name="Goldberg J."/>
            <person name="Griggs A."/>
            <person name="Gujja S."/>
            <person name="Hansen M."/>
            <person name="Howarth C."/>
            <person name="Imamovic A."/>
            <person name="Ireland A."/>
            <person name="Larimer J."/>
            <person name="McCowan C."/>
            <person name="Murphy C."/>
            <person name="Pearson M."/>
            <person name="Poon T.W."/>
            <person name="Priest M."/>
            <person name="Roberts A."/>
            <person name="Saif S."/>
            <person name="Shea T."/>
            <person name="Sisk P."/>
            <person name="Sykes S."/>
            <person name="Wortman J."/>
            <person name="Nusbaum C."/>
            <person name="Birren B."/>
        </authorList>
    </citation>
    <scope>NUCLEOTIDE SEQUENCE [LARGE SCALE GENOMIC DNA]</scope>
    <source>
        <strain evidence="2 3">CBS 101466</strain>
    </source>
</reference>
<evidence type="ECO:0000256" key="1">
    <source>
        <dbReference type="SAM" id="MobiDB-lite"/>
    </source>
</evidence>
<dbReference type="InterPro" id="IPR042103">
    <property type="entry name" value="SerRS_1_N_sf"/>
</dbReference>
<feature type="region of interest" description="Disordered" evidence="1">
    <location>
        <begin position="1"/>
        <end position="44"/>
    </location>
</feature>
<dbReference type="eggNOG" id="ENOG502S9ZX">
    <property type="taxonomic scope" value="Eukaryota"/>
</dbReference>
<dbReference type="RefSeq" id="XP_008710611.1">
    <property type="nucleotide sequence ID" value="XM_008712389.1"/>
</dbReference>
<dbReference type="Proteomes" id="UP000030752">
    <property type="component" value="Unassembled WGS sequence"/>
</dbReference>